<reference evidence="1" key="1">
    <citation type="submission" date="2018-05" db="EMBL/GenBank/DDBJ databases">
        <authorList>
            <person name="Lanie J.A."/>
            <person name="Ng W.-L."/>
            <person name="Kazmierczak K.M."/>
            <person name="Andrzejewski T.M."/>
            <person name="Davidsen T.M."/>
            <person name="Wayne K.J."/>
            <person name="Tettelin H."/>
            <person name="Glass J.I."/>
            <person name="Rusch D."/>
            <person name="Podicherti R."/>
            <person name="Tsui H.-C.T."/>
            <person name="Winkler M.E."/>
        </authorList>
    </citation>
    <scope>NUCLEOTIDE SEQUENCE</scope>
</reference>
<dbReference type="AlphaFoldDB" id="A0A382P9W3"/>
<organism evidence="1">
    <name type="scientific">marine metagenome</name>
    <dbReference type="NCBI Taxonomy" id="408172"/>
    <lineage>
        <taxon>unclassified sequences</taxon>
        <taxon>metagenomes</taxon>
        <taxon>ecological metagenomes</taxon>
    </lineage>
</organism>
<dbReference type="EMBL" id="UINC01105440">
    <property type="protein sequence ID" value="SVC69375.1"/>
    <property type="molecule type" value="Genomic_DNA"/>
</dbReference>
<accession>A0A382P9W3</accession>
<gene>
    <name evidence="1" type="ORF">METZ01_LOCUS322229</name>
</gene>
<name>A0A382P9W3_9ZZZZ</name>
<evidence type="ECO:0000313" key="1">
    <source>
        <dbReference type="EMBL" id="SVC69375.1"/>
    </source>
</evidence>
<sequence length="154" mass="17243">MFGRLPVLLWGIATALRYTAARHLVFKSRLAEKDLLAQIRTRDGSVGRWYQFKGGQLKSRSGIHPAAEISLIFRTAETGARLLTPPLDHQQFVNAAKAFSVEIDGPEELSLWFMETLRMVQTVGWLFGTQAADGETRYVNNTNGGPVFVYVKDD</sequence>
<proteinExistence type="predicted"/>
<protein>
    <submittedName>
        <fullName evidence="1">Uncharacterized protein</fullName>
    </submittedName>
</protein>
<feature type="non-terminal residue" evidence="1">
    <location>
        <position position="154"/>
    </location>
</feature>